<evidence type="ECO:0000259" key="4">
    <source>
        <dbReference type="Pfam" id="PF15035"/>
    </source>
</evidence>
<proteinExistence type="predicted"/>
<feature type="coiled-coil region" evidence="2">
    <location>
        <begin position="1852"/>
        <end position="1957"/>
    </location>
</feature>
<evidence type="ECO:0000313" key="5">
    <source>
        <dbReference type="EMBL" id="CAD7084007.1"/>
    </source>
</evidence>
<evidence type="ECO:0000313" key="6">
    <source>
        <dbReference type="Proteomes" id="UP000594454"/>
    </source>
</evidence>
<feature type="domain" description="Rootletin-like coiled-coil" evidence="4">
    <location>
        <begin position="78"/>
        <end position="291"/>
    </location>
</feature>
<name>A0A7R8YSM6_HERIL</name>
<reference evidence="5 6" key="1">
    <citation type="submission" date="2020-11" db="EMBL/GenBank/DDBJ databases">
        <authorList>
            <person name="Wallbank WR R."/>
            <person name="Pardo Diaz C."/>
            <person name="Kozak K."/>
            <person name="Martin S."/>
            <person name="Jiggins C."/>
            <person name="Moest M."/>
            <person name="Warren A I."/>
            <person name="Generalovic N T."/>
            <person name="Byers J.R.P. K."/>
            <person name="Montejo-Kovacevich G."/>
            <person name="Yen C E."/>
        </authorList>
    </citation>
    <scope>NUCLEOTIDE SEQUENCE [LARGE SCALE GENOMIC DNA]</scope>
</reference>
<dbReference type="InterPro" id="IPR055167">
    <property type="entry name" value="Rootletin-like_CC"/>
</dbReference>
<feature type="coiled-coil region" evidence="2">
    <location>
        <begin position="184"/>
        <end position="246"/>
    </location>
</feature>
<feature type="coiled-coil region" evidence="2">
    <location>
        <begin position="1765"/>
        <end position="1792"/>
    </location>
</feature>
<keyword evidence="1 2" id="KW-0175">Coiled coil</keyword>
<dbReference type="OMA" id="AGIQMDG"/>
<feature type="region of interest" description="Disordered" evidence="3">
    <location>
        <begin position="123"/>
        <end position="159"/>
    </location>
</feature>
<accession>A0A7R8YSM6</accession>
<feature type="coiled-coil region" evidence="2">
    <location>
        <begin position="1435"/>
        <end position="1735"/>
    </location>
</feature>
<evidence type="ECO:0000256" key="1">
    <source>
        <dbReference type="ARBA" id="ARBA00023054"/>
    </source>
</evidence>
<dbReference type="SUPFAM" id="SSF57997">
    <property type="entry name" value="Tropomyosin"/>
    <property type="match status" value="1"/>
</dbReference>
<dbReference type="InParanoid" id="A0A7R8YSM6"/>
<evidence type="ECO:0000256" key="3">
    <source>
        <dbReference type="SAM" id="MobiDB-lite"/>
    </source>
</evidence>
<dbReference type="Proteomes" id="UP000594454">
    <property type="component" value="Chromosome 3"/>
</dbReference>
<evidence type="ECO:0000256" key="2">
    <source>
        <dbReference type="SAM" id="Coils"/>
    </source>
</evidence>
<feature type="coiled-coil region" evidence="2">
    <location>
        <begin position="1298"/>
        <end position="1367"/>
    </location>
</feature>
<dbReference type="OrthoDB" id="3549872at2759"/>
<sequence>MSRVPYKSTLNTNLGSPTREKQTVGSKKPFSRPFNKSRIENSTSTPRMSSPTSAETSTLLRQNQELRQRLQDEAGSYRRRIDAYKQAQQNQAALVSRLQAKVLQYKQRCNDLEGKIHDIKPISTCSPKKSSMGPCPSSGMPLPPPPTHHTHQPTSLPCSSPPLDTPPPCRDYVHHDHDDICRNLDEEKHRCEQLIAQNNTLRQQLIESNRTNEALTNDLQKLTNDFANLRDELLLKEDEFKEEEQAFNDYYNNEHHRLLKMWREVVAMKRSFKDMQTAMKSELSQMRVDVTGANREISGACSNVLFNFKQSSRAGEAQLQQTERESVDLKNTIQSLKSDYDKARHEINQKDARLQDLLQQVKALEERCAAAESQAALANRLNDEIERLNTALRDIAHAVVQDAETSPDGEEHIAPPSIHHMHLSQGGSIPASHSLPPRSPRRSSARTSQAFAEGTISAVQAALHKYQLCLHDFQVKIQSNNDVLQATKKQLEQAEQAKELLTNKVTQLTDKLEATNCQLSELFKERESLQKSLDSIRNDKQNVERSRAELNSVVDNLSADYEKLQTNNGKLQKYIDTLEEDKKALELEMQRILKDKDITEMNLRAEEERGSRLREETITLREELNKLYLSRDLLEQQRMESDNLISILEKQKTDLQFDLEKVLMEKSNLQNRIERVSSTCDTTSDELKALKEGLMECENERNKLRVQTNDQAADIASLKKELISAEQVRLELESERVSLTEKQKCIECEKEKIEQELAHVTRDRADIHNQLTAVSRKKEALNEELLRTRQKLEQANETNNRLNRSMEDLVKDNEERQVIIEGHLKEIQRLQEIIASLRSEKESLEGVLFDTNTTLEGTEERRAQLERDFQDLRVKEEGLKNQVNRLNKELDALNRRSQEMKTQLVNAARAQEEEFQQKMAQIQGANEDNVRKLNDEKENLRAGLEKRMQQALQALQTNKDEEIEKLQERIEALENHLENICQQHKENMIRAESEKQQALLMAHQDKQAVAERLDGVSRELKAEAEGSERLRREGEARAEKDRNLICHLKDDLAKLRMKSEEIKTHLEEEVSKLNIQINSLEEERDNACRMIEELKMEIRLKEDRAESLNNQLQDTLRKLKESENASDAVRKELTDTRRVLGDSNIERDKYANSNKELRDHIKRVEASKREQGRGMEEALQKISSLEETRNCLENEKTRLETLLKETENNLAKATHDLNTTRNCLHKSQLDSTQKDACEKELQARLNNEMEERERVQQELCQTKKQLAELETSLCNTRQEMGRLRCHLNQEEHRWHDREQELLARLEDSRGREKRLEDQKHNLEVCLADATQQIQELKARLGGAEGRVRALDEQLMNTEALKKESENKLSSIAHTLRRIAGIQFDGSVNLPYRLMSPSRRYSPVRSGCGHDYDNRSMSGGGDGPVDVDPELVRKGIRTLMHQVAQIEREKDDYKVQLATAKKQIHDACDLQERSDGKIAKLQNLLRGCQEEKSTVESQLDSKISSLHALEEALKQKTNEVIALRDRVANLEMQLGTGVEEKGQCEDRLEKTRQHASRLESEKRQLQEELSRTESRLSKLDLQKVALEGDITRLQMALTEKESTVRALQERLENQGRSSTQLEDRCMSLKTTIDQLKERLQKAAVLETELRGEVNALHKERTEQGHCVQASQDKLKQIQKALSSCENEKRILAERLDAAQNNINELRRGQQAQQDLAQRLQEQVADLEVQKSNVESQLRIAKWNQENSDQMNLGGGDGGDGDMTRQLLNAQREKTELKGKLEALKEKVKLLENERHGSKFSGHAAFDRSEKSLYGGDGGELDSNRMETDGYLSRHGRGKPFNCGLDHTMIEHENRDLRLKVRRLETLLAEKETELARAKARLVESQKCLPGDSERYRSAQLQAEKLLDAREQAHRQQVTRLENQISMLREQLALESKRRQQYILRSSRANREMQQLRNTLGDSLRHVSQDPFDTNLLENETRRLDTAVSLSLPPSTCHDYDRSMSPPCSRK</sequence>
<protein>
    <recommendedName>
        <fullName evidence="4">Rootletin-like coiled-coil domain-containing protein</fullName>
    </recommendedName>
</protein>
<keyword evidence="6" id="KW-1185">Reference proteome</keyword>
<feature type="compositionally biased region" description="Low complexity" evidence="3">
    <location>
        <begin position="125"/>
        <end position="140"/>
    </location>
</feature>
<feature type="region of interest" description="Disordered" evidence="3">
    <location>
        <begin position="401"/>
        <end position="449"/>
    </location>
</feature>
<dbReference type="FunCoup" id="A0A7R8YSM6">
    <property type="interactions" value="27"/>
</dbReference>
<feature type="coiled-coil region" evidence="2">
    <location>
        <begin position="477"/>
        <end position="602"/>
    </location>
</feature>
<feature type="compositionally biased region" description="Low complexity" evidence="3">
    <location>
        <begin position="42"/>
        <end position="59"/>
    </location>
</feature>
<dbReference type="PANTHER" id="PTHR43941">
    <property type="entry name" value="STRUCTURAL MAINTENANCE OF CHROMOSOMES PROTEIN 2"/>
    <property type="match status" value="1"/>
</dbReference>
<dbReference type="Gene3D" id="1.10.287.1490">
    <property type="match status" value="1"/>
</dbReference>
<feature type="region of interest" description="Disordered" evidence="3">
    <location>
        <begin position="1"/>
        <end position="59"/>
    </location>
</feature>
<dbReference type="EMBL" id="LR899011">
    <property type="protein sequence ID" value="CAD7084007.1"/>
    <property type="molecule type" value="Genomic_DNA"/>
</dbReference>
<feature type="coiled-coil region" evidence="2">
    <location>
        <begin position="1063"/>
        <end position="1258"/>
    </location>
</feature>
<organism evidence="5 6">
    <name type="scientific">Hermetia illucens</name>
    <name type="common">Black soldier fly</name>
    <dbReference type="NCBI Taxonomy" id="343691"/>
    <lineage>
        <taxon>Eukaryota</taxon>
        <taxon>Metazoa</taxon>
        <taxon>Ecdysozoa</taxon>
        <taxon>Arthropoda</taxon>
        <taxon>Hexapoda</taxon>
        <taxon>Insecta</taxon>
        <taxon>Pterygota</taxon>
        <taxon>Neoptera</taxon>
        <taxon>Endopterygota</taxon>
        <taxon>Diptera</taxon>
        <taxon>Brachycera</taxon>
        <taxon>Stratiomyomorpha</taxon>
        <taxon>Stratiomyidae</taxon>
        <taxon>Hermetiinae</taxon>
        <taxon>Hermetia</taxon>
    </lineage>
</organism>
<dbReference type="Pfam" id="PF15035">
    <property type="entry name" value="Rootletin"/>
    <property type="match status" value="1"/>
</dbReference>
<feature type="coiled-coil region" evidence="2">
    <location>
        <begin position="631"/>
        <end position="1001"/>
    </location>
</feature>
<feature type="coiled-coil region" evidence="2">
    <location>
        <begin position="319"/>
        <end position="398"/>
    </location>
</feature>
<gene>
    <name evidence="5" type="ORF">HERILL_LOCUS6925</name>
</gene>
<dbReference type="PANTHER" id="PTHR43941:SF1">
    <property type="entry name" value="STRUCTURAL MAINTENANCE OF CHROMOSOMES PROTEIN 2"/>
    <property type="match status" value="1"/>
</dbReference>
<feature type="coiled-coil region" evidence="2">
    <location>
        <begin position="60"/>
        <end position="115"/>
    </location>
</feature>